<organism evidence="2 3">
    <name type="scientific">Microbacterium insulae</name>
    <dbReference type="NCBI Taxonomy" id="483014"/>
    <lineage>
        <taxon>Bacteria</taxon>
        <taxon>Bacillati</taxon>
        <taxon>Actinomycetota</taxon>
        <taxon>Actinomycetes</taxon>
        <taxon>Micrococcales</taxon>
        <taxon>Microbacteriaceae</taxon>
        <taxon>Microbacterium</taxon>
    </lineage>
</organism>
<gene>
    <name evidence="2" type="ORF">ACFQ0P_00865</name>
</gene>
<keyword evidence="3" id="KW-1185">Reference proteome</keyword>
<dbReference type="Proteomes" id="UP001597055">
    <property type="component" value="Unassembled WGS sequence"/>
</dbReference>
<dbReference type="Pfam" id="PF11209">
    <property type="entry name" value="LmeA"/>
    <property type="match status" value="1"/>
</dbReference>
<proteinExistence type="predicted"/>
<keyword evidence="1" id="KW-0812">Transmembrane</keyword>
<dbReference type="EMBL" id="JBHTII010000001">
    <property type="protein sequence ID" value="MFD0788932.1"/>
    <property type="molecule type" value="Genomic_DNA"/>
</dbReference>
<evidence type="ECO:0000256" key="1">
    <source>
        <dbReference type="SAM" id="Phobius"/>
    </source>
</evidence>
<dbReference type="RefSeq" id="WP_204979856.1">
    <property type="nucleotide sequence ID" value="NZ_JBHTII010000001.1"/>
</dbReference>
<reference evidence="3" key="1">
    <citation type="journal article" date="2019" name="Int. J. Syst. Evol. Microbiol.">
        <title>The Global Catalogue of Microorganisms (GCM) 10K type strain sequencing project: providing services to taxonomists for standard genome sequencing and annotation.</title>
        <authorList>
            <consortium name="The Broad Institute Genomics Platform"/>
            <consortium name="The Broad Institute Genome Sequencing Center for Infectious Disease"/>
            <person name="Wu L."/>
            <person name="Ma J."/>
        </authorList>
    </citation>
    <scope>NUCLEOTIDE SEQUENCE [LARGE SCALE GENOMIC DNA]</scope>
    <source>
        <strain evidence="3">CCUG 54523</strain>
    </source>
</reference>
<evidence type="ECO:0000313" key="2">
    <source>
        <dbReference type="EMBL" id="MFD0788932.1"/>
    </source>
</evidence>
<feature type="transmembrane region" description="Helical" evidence="1">
    <location>
        <begin position="28"/>
        <end position="49"/>
    </location>
</feature>
<accession>A0ABW3ADL1</accession>
<name>A0ABW3ADL1_9MICO</name>
<sequence>MSSGDTKPTEPLPEWAVAEPVPPRRRRAWPWIVALVVLVVLGVVVFFVAEAIARDVVERTAKTEIAERLALPSDQEVDVEIPGLVIPQLLGGSLNEVTVSSDDVAVGEFEGDVTVTATDVPVQQGADIGGATATVTLDEAQLQSLLAQVDRFPSETVGLASPNVTITFELEVFGLSFPIGVALAPSVSEGALVLAPASFDLAGASIDAAAISERFGPIADVVLQDWTICLAEYLPAGVTLTDVEVSGDSIVVNADIDGAIVTDPALQANGTCG</sequence>
<comment type="caution">
    <text evidence="2">The sequence shown here is derived from an EMBL/GenBank/DDBJ whole genome shotgun (WGS) entry which is preliminary data.</text>
</comment>
<keyword evidence="1" id="KW-0472">Membrane</keyword>
<keyword evidence="1" id="KW-1133">Transmembrane helix</keyword>
<dbReference type="InterPro" id="IPR021373">
    <property type="entry name" value="DUF2993"/>
</dbReference>
<protein>
    <submittedName>
        <fullName evidence="2">DUF2993 domain-containing protein</fullName>
    </submittedName>
</protein>
<evidence type="ECO:0000313" key="3">
    <source>
        <dbReference type="Proteomes" id="UP001597055"/>
    </source>
</evidence>